<evidence type="ECO:0000313" key="2">
    <source>
        <dbReference type="Proteomes" id="UP000187609"/>
    </source>
</evidence>
<organism evidence="1 2">
    <name type="scientific">Nicotiana attenuata</name>
    <name type="common">Coyote tobacco</name>
    <dbReference type="NCBI Taxonomy" id="49451"/>
    <lineage>
        <taxon>Eukaryota</taxon>
        <taxon>Viridiplantae</taxon>
        <taxon>Streptophyta</taxon>
        <taxon>Embryophyta</taxon>
        <taxon>Tracheophyta</taxon>
        <taxon>Spermatophyta</taxon>
        <taxon>Magnoliopsida</taxon>
        <taxon>eudicotyledons</taxon>
        <taxon>Gunneridae</taxon>
        <taxon>Pentapetalae</taxon>
        <taxon>asterids</taxon>
        <taxon>lamiids</taxon>
        <taxon>Solanales</taxon>
        <taxon>Solanaceae</taxon>
        <taxon>Nicotianoideae</taxon>
        <taxon>Nicotianeae</taxon>
        <taxon>Nicotiana</taxon>
    </lineage>
</organism>
<comment type="caution">
    <text evidence="1">The sequence shown here is derived from an EMBL/GenBank/DDBJ whole genome shotgun (WGS) entry which is preliminary data.</text>
</comment>
<dbReference type="EMBL" id="MJEQ01000752">
    <property type="protein sequence ID" value="OIT34181.1"/>
    <property type="molecule type" value="Genomic_DNA"/>
</dbReference>
<proteinExistence type="predicted"/>
<name>A0A314KXE1_NICAT</name>
<dbReference type="Gramene" id="OIT34181">
    <property type="protein sequence ID" value="OIT34181"/>
    <property type="gene ID" value="A4A49_04173"/>
</dbReference>
<dbReference type="Proteomes" id="UP000187609">
    <property type="component" value="Unassembled WGS sequence"/>
</dbReference>
<dbReference type="AlphaFoldDB" id="A0A314KXE1"/>
<evidence type="ECO:0000313" key="1">
    <source>
        <dbReference type="EMBL" id="OIT34181.1"/>
    </source>
</evidence>
<reference evidence="1" key="1">
    <citation type="submission" date="2016-11" db="EMBL/GenBank/DDBJ databases">
        <title>The genome of Nicotiana attenuata.</title>
        <authorList>
            <person name="Xu S."/>
            <person name="Brockmoeller T."/>
            <person name="Gaquerel E."/>
            <person name="Navarro A."/>
            <person name="Kuhl H."/>
            <person name="Gase K."/>
            <person name="Ling Z."/>
            <person name="Zhou W."/>
            <person name="Kreitzer C."/>
            <person name="Stanke M."/>
            <person name="Tang H."/>
            <person name="Lyons E."/>
            <person name="Pandey P."/>
            <person name="Pandey S.P."/>
            <person name="Timmermann B."/>
            <person name="Baldwin I.T."/>
        </authorList>
    </citation>
    <scope>NUCLEOTIDE SEQUENCE [LARGE SCALE GENOMIC DNA]</scope>
    <source>
        <strain evidence="1">UT</strain>
    </source>
</reference>
<gene>
    <name evidence="1" type="ORF">A4A49_04173</name>
</gene>
<protein>
    <submittedName>
        <fullName evidence="1">Uncharacterized protein</fullName>
    </submittedName>
</protein>
<accession>A0A314KXE1</accession>
<keyword evidence="2" id="KW-1185">Reference proteome</keyword>
<sequence length="96" mass="10707">MHFVLSLELNSSTSKIHTASVTIDCIELVEGDQTSSRIKRKVGVVDTLNQDIVVKEFETGKPKVRILTMNFSMDCKVPSSAEIITPICQSRIRRSV</sequence>